<keyword evidence="2" id="KW-1185">Reference proteome</keyword>
<dbReference type="EMBL" id="JAGSOJ010000004">
    <property type="protein sequence ID" value="MCM1991937.1"/>
    <property type="molecule type" value="Genomic_DNA"/>
</dbReference>
<reference evidence="1" key="2">
    <citation type="submission" date="2021-04" db="EMBL/GenBank/DDBJ databases">
        <authorList>
            <person name="Dong X."/>
        </authorList>
    </citation>
    <scope>NUCLEOTIDE SEQUENCE</scope>
    <source>
        <strain evidence="1">ZWT</strain>
    </source>
</reference>
<dbReference type="InterPro" id="IPR024227">
    <property type="entry name" value="DUF3795"/>
</dbReference>
<dbReference type="RefSeq" id="WP_250861071.1">
    <property type="nucleotide sequence ID" value="NZ_JAGSOJ010000004.1"/>
</dbReference>
<name>A0A9J6P7H8_9CLOT</name>
<dbReference type="Pfam" id="PF12675">
    <property type="entry name" value="DUF3795"/>
    <property type="match status" value="1"/>
</dbReference>
<dbReference type="AlphaFoldDB" id="A0A9J6P7H8"/>
<gene>
    <name evidence="1" type="ORF">KDK92_19525</name>
</gene>
<accession>A0A9J6P7H8</accession>
<comment type="caution">
    <text evidence="1">The sequence shown here is derived from an EMBL/GenBank/DDBJ whole genome shotgun (WGS) entry which is preliminary data.</text>
</comment>
<evidence type="ECO:0000313" key="1">
    <source>
        <dbReference type="EMBL" id="MCM1991937.1"/>
    </source>
</evidence>
<sequence length="88" mass="10107">MIESRCGINCSKCEYKASSGCKGCVNIDKPFWGENCPVKSCCESKKRLHCGKCEMFPCDLLKSFAYDKEQGDNGMRIEQCRKWTNEYQ</sequence>
<protein>
    <submittedName>
        <fullName evidence="1">DUF3795 domain-containing protein</fullName>
    </submittedName>
</protein>
<reference evidence="1" key="1">
    <citation type="journal article" date="2021" name="mSystems">
        <title>Bacteria and Archaea Synergistically Convert Glycine Betaine to Biogenic Methane in the Formosa Cold Seep of the South China Sea.</title>
        <authorList>
            <person name="Li L."/>
            <person name="Zhang W."/>
            <person name="Zhang S."/>
            <person name="Song L."/>
            <person name="Sun Q."/>
            <person name="Zhang H."/>
            <person name="Xiang H."/>
            <person name="Dong X."/>
        </authorList>
    </citation>
    <scope>NUCLEOTIDE SEQUENCE</scope>
    <source>
        <strain evidence="1">ZWT</strain>
    </source>
</reference>
<evidence type="ECO:0000313" key="2">
    <source>
        <dbReference type="Proteomes" id="UP001056429"/>
    </source>
</evidence>
<organism evidence="1 2">
    <name type="scientific">Oceanirhabdus seepicola</name>
    <dbReference type="NCBI Taxonomy" id="2828781"/>
    <lineage>
        <taxon>Bacteria</taxon>
        <taxon>Bacillati</taxon>
        <taxon>Bacillota</taxon>
        <taxon>Clostridia</taxon>
        <taxon>Eubacteriales</taxon>
        <taxon>Clostridiaceae</taxon>
        <taxon>Oceanirhabdus</taxon>
    </lineage>
</organism>
<dbReference type="Proteomes" id="UP001056429">
    <property type="component" value="Unassembled WGS sequence"/>
</dbReference>
<proteinExistence type="predicted"/>